<evidence type="ECO:0000256" key="1">
    <source>
        <dbReference type="SAM" id="MobiDB-lite"/>
    </source>
</evidence>
<feature type="compositionally biased region" description="Polar residues" evidence="1">
    <location>
        <begin position="31"/>
        <end position="40"/>
    </location>
</feature>
<sequence>MSSPQAIPPGSSQDPRDGGCSEKWMPESFESAAQHTNNEMENLANLPTVEPGSAEPKEPDAFRGFARIGAESRSTPIESPSGINEHRLNSFADKNAVVFYCTTTGGKGYR</sequence>
<evidence type="ECO:0000313" key="3">
    <source>
        <dbReference type="Proteomes" id="UP001149163"/>
    </source>
</evidence>
<accession>A0A9W9LSJ8</accession>
<proteinExistence type="predicted"/>
<organism evidence="2 3">
    <name type="scientific">Penicillium canariense</name>
    <dbReference type="NCBI Taxonomy" id="189055"/>
    <lineage>
        <taxon>Eukaryota</taxon>
        <taxon>Fungi</taxon>
        <taxon>Dikarya</taxon>
        <taxon>Ascomycota</taxon>
        <taxon>Pezizomycotina</taxon>
        <taxon>Eurotiomycetes</taxon>
        <taxon>Eurotiomycetidae</taxon>
        <taxon>Eurotiales</taxon>
        <taxon>Aspergillaceae</taxon>
        <taxon>Penicillium</taxon>
    </lineage>
</organism>
<dbReference type="RefSeq" id="XP_056546781.1">
    <property type="nucleotide sequence ID" value="XM_056683175.1"/>
</dbReference>
<keyword evidence="3" id="KW-1185">Reference proteome</keyword>
<dbReference type="Proteomes" id="UP001149163">
    <property type="component" value="Unassembled WGS sequence"/>
</dbReference>
<dbReference type="AlphaFoldDB" id="A0A9W9LSJ8"/>
<gene>
    <name evidence="2" type="ORF">N7482_001050</name>
</gene>
<comment type="caution">
    <text evidence="2">The sequence shown here is derived from an EMBL/GenBank/DDBJ whole genome shotgun (WGS) entry which is preliminary data.</text>
</comment>
<evidence type="ECO:0000313" key="2">
    <source>
        <dbReference type="EMBL" id="KAJ5175173.1"/>
    </source>
</evidence>
<reference evidence="2" key="2">
    <citation type="journal article" date="2023" name="IMA Fungus">
        <title>Comparative genomic study of the Penicillium genus elucidates a diverse pangenome and 15 lateral gene transfer events.</title>
        <authorList>
            <person name="Petersen C."/>
            <person name="Sorensen T."/>
            <person name="Nielsen M.R."/>
            <person name="Sondergaard T.E."/>
            <person name="Sorensen J.L."/>
            <person name="Fitzpatrick D.A."/>
            <person name="Frisvad J.C."/>
            <person name="Nielsen K.L."/>
        </authorList>
    </citation>
    <scope>NUCLEOTIDE SEQUENCE</scope>
    <source>
        <strain evidence="2">IBT 26290</strain>
    </source>
</reference>
<feature type="region of interest" description="Disordered" evidence="1">
    <location>
        <begin position="1"/>
        <end position="61"/>
    </location>
</feature>
<protein>
    <submittedName>
        <fullName evidence="2">Uncharacterized protein</fullName>
    </submittedName>
</protein>
<dbReference type="EMBL" id="JAPQKN010000001">
    <property type="protein sequence ID" value="KAJ5175173.1"/>
    <property type="molecule type" value="Genomic_DNA"/>
</dbReference>
<dbReference type="GeneID" id="81422351"/>
<feature type="compositionally biased region" description="Polar residues" evidence="1">
    <location>
        <begin position="1"/>
        <end position="13"/>
    </location>
</feature>
<reference evidence="2" key="1">
    <citation type="submission" date="2022-11" db="EMBL/GenBank/DDBJ databases">
        <authorList>
            <person name="Petersen C."/>
        </authorList>
    </citation>
    <scope>NUCLEOTIDE SEQUENCE</scope>
    <source>
        <strain evidence="2">IBT 26290</strain>
    </source>
</reference>
<name>A0A9W9LSJ8_9EURO</name>